<dbReference type="Proteomes" id="UP000801864">
    <property type="component" value="Unassembled WGS sequence"/>
</dbReference>
<feature type="chain" id="PRO_5040469317" evidence="2">
    <location>
        <begin position="24"/>
        <end position="171"/>
    </location>
</feature>
<reference evidence="3 4" key="1">
    <citation type="submission" date="2018-06" db="EMBL/GenBank/DDBJ databases">
        <title>Genome analysis of cellulolytic fungus Trichoderma lentiforme CFAM-422.</title>
        <authorList>
            <person name="Steindorff A.S."/>
            <person name="Formighieri E.F."/>
            <person name="Midorikawa G.E.O."/>
            <person name="Tamietti M.S."/>
            <person name="Ramos E.Z."/>
            <person name="Silva A.S."/>
            <person name="Bon E.P.S."/>
            <person name="Mendes T.D."/>
            <person name="Damaso M.C.T."/>
            <person name="Favaro L.C.L."/>
        </authorList>
    </citation>
    <scope>NUCLEOTIDE SEQUENCE [LARGE SCALE GENOMIC DNA]</scope>
    <source>
        <strain evidence="3 4">CFAM-422</strain>
    </source>
</reference>
<protein>
    <submittedName>
        <fullName evidence="3">Uncharacterized protein</fullName>
    </submittedName>
</protein>
<sequence>MALAVIELLLFSLQLKTIKKAWAAFGAIVTRVGGSSTTLFGECSIIVSSYESRRGVPGGLSTPVFEISWTISSLLESASCCWFLSNTLLTAEPTYCPRPTPLPCSLRTIKQWVVGRLNRKNFVWDSADLLTLTSRQLATLQNPEDKGGKDGPVPQLTYSRTFDSNPGIGYS</sequence>
<dbReference type="EMBL" id="QLNT01000020">
    <property type="protein sequence ID" value="KAF3062894.1"/>
    <property type="molecule type" value="Genomic_DNA"/>
</dbReference>
<keyword evidence="4" id="KW-1185">Reference proteome</keyword>
<evidence type="ECO:0000313" key="4">
    <source>
        <dbReference type="Proteomes" id="UP000801864"/>
    </source>
</evidence>
<evidence type="ECO:0000256" key="1">
    <source>
        <dbReference type="SAM" id="MobiDB-lite"/>
    </source>
</evidence>
<evidence type="ECO:0000256" key="2">
    <source>
        <dbReference type="SAM" id="SignalP"/>
    </source>
</evidence>
<keyword evidence="2" id="KW-0732">Signal</keyword>
<feature type="signal peptide" evidence="2">
    <location>
        <begin position="1"/>
        <end position="23"/>
    </location>
</feature>
<feature type="region of interest" description="Disordered" evidence="1">
    <location>
        <begin position="141"/>
        <end position="171"/>
    </location>
</feature>
<dbReference type="AlphaFoldDB" id="A0A9P4X5Y9"/>
<name>A0A9P4X5Y9_9HYPO</name>
<proteinExistence type="predicted"/>
<evidence type="ECO:0000313" key="3">
    <source>
        <dbReference type="EMBL" id="KAF3062894.1"/>
    </source>
</evidence>
<gene>
    <name evidence="3" type="ORF">CFAM422_010434</name>
</gene>
<accession>A0A9P4X5Y9</accession>
<organism evidence="3 4">
    <name type="scientific">Trichoderma lentiforme</name>
    <dbReference type="NCBI Taxonomy" id="1567552"/>
    <lineage>
        <taxon>Eukaryota</taxon>
        <taxon>Fungi</taxon>
        <taxon>Dikarya</taxon>
        <taxon>Ascomycota</taxon>
        <taxon>Pezizomycotina</taxon>
        <taxon>Sordariomycetes</taxon>
        <taxon>Hypocreomycetidae</taxon>
        <taxon>Hypocreales</taxon>
        <taxon>Hypocreaceae</taxon>
        <taxon>Trichoderma</taxon>
    </lineage>
</organism>
<comment type="caution">
    <text evidence="3">The sequence shown here is derived from an EMBL/GenBank/DDBJ whole genome shotgun (WGS) entry which is preliminary data.</text>
</comment>